<evidence type="ECO:0000256" key="2">
    <source>
        <dbReference type="ARBA" id="ARBA00022832"/>
    </source>
</evidence>
<reference evidence="6" key="1">
    <citation type="journal article" date="2019" name="Int. J. Syst. Evol. Microbiol.">
        <title>The Global Catalogue of Microorganisms (GCM) 10K type strain sequencing project: providing services to taxonomists for standard genome sequencing and annotation.</title>
        <authorList>
            <consortium name="The Broad Institute Genomics Platform"/>
            <consortium name="The Broad Institute Genome Sequencing Center for Infectious Disease"/>
            <person name="Wu L."/>
            <person name="Ma J."/>
        </authorList>
    </citation>
    <scope>NUCLEOTIDE SEQUENCE [LARGE SCALE GENOMIC DNA]</scope>
    <source>
        <strain evidence="6">JCM 17978</strain>
    </source>
</reference>
<dbReference type="SUPFAM" id="SSF56801">
    <property type="entry name" value="Acetyl-CoA synthetase-like"/>
    <property type="match status" value="1"/>
</dbReference>
<evidence type="ECO:0000313" key="5">
    <source>
        <dbReference type="EMBL" id="MFC5195664.1"/>
    </source>
</evidence>
<keyword evidence="6" id="KW-1185">Reference proteome</keyword>
<dbReference type="InterPro" id="IPR042099">
    <property type="entry name" value="ANL_N_sf"/>
</dbReference>
<dbReference type="PANTHER" id="PTHR43272:SF32">
    <property type="entry name" value="AMP-DEPENDENT SYNTHETASE_LIGASE DOMAIN-CONTAINING PROTEIN"/>
    <property type="match status" value="1"/>
</dbReference>
<keyword evidence="2" id="KW-0276">Fatty acid metabolism</keyword>
<keyword evidence="1" id="KW-0436">Ligase</keyword>
<dbReference type="PRINTS" id="PR00154">
    <property type="entry name" value="AMPBINDING"/>
</dbReference>
<keyword evidence="3" id="KW-0443">Lipid metabolism</keyword>
<sequence length="589" mass="67149">MTQITRIFDFPQHQLETYNLDKALTSKKNGKWESISSQEYVDQSNAISRGLLRLGVQPNDKIAIISTTNRTEWNVMDIGILQIGAQNVPIYPTISKEDYEYILNHSGATYCFVSDGDILEKLNDIKSQTKLKAVYTFDDVVNENSWNDILELGMDTSNQSEVDARKLAVKSEDLATLIYTSGTTGRPKGVMLSHKNLVSNVLNSEKRVPFDYGHSKSLSFLPVCHVFERMILYLYQYCGVEIYFAESIEKMSDNLKEIKPNVMTAVPRLYEKVFDKIVAKGGELSGIKKALFFWAVDLGLKYEPYGANGWWYETQLKLARKLIFSKWKEGLGGQLDLMVSGSAALQPRLTRVFAAAEMPIMEGYGLTETSPVISVNDMRDGGFRVGTVGRVIDQVHVKIADDGEILVKGPNVMMGYFKDPEKTKEVMTDDYFHTGDIGEIDPDGFLKITDRKKEMFKTSGGKYVAPALLENKFKQSRFIEQIMVIGEGEKMPAALIQINYEFVEEWAKRHNYPLKSRDDIPSSQILRDRIQEEIDEANQKFGHWEQIKKFEITPDAWTIEGGHLTPTMKMKRKVIKEIYKDLIEKIYRP</sequence>
<dbReference type="CDD" id="cd05907">
    <property type="entry name" value="VL_LC_FACS_like"/>
    <property type="match status" value="1"/>
</dbReference>
<evidence type="ECO:0000256" key="1">
    <source>
        <dbReference type="ARBA" id="ARBA00022598"/>
    </source>
</evidence>
<dbReference type="Gene3D" id="3.40.50.12780">
    <property type="entry name" value="N-terminal domain of ligase-like"/>
    <property type="match status" value="2"/>
</dbReference>
<dbReference type="PROSITE" id="PS00455">
    <property type="entry name" value="AMP_BINDING"/>
    <property type="match status" value="1"/>
</dbReference>
<dbReference type="InterPro" id="IPR000873">
    <property type="entry name" value="AMP-dep_synth/lig_dom"/>
</dbReference>
<evidence type="ECO:0000256" key="3">
    <source>
        <dbReference type="ARBA" id="ARBA00023098"/>
    </source>
</evidence>
<evidence type="ECO:0000259" key="4">
    <source>
        <dbReference type="Pfam" id="PF00501"/>
    </source>
</evidence>
<dbReference type="RefSeq" id="WP_376860595.1">
    <property type="nucleotide sequence ID" value="NZ_JBHSLA010000003.1"/>
</dbReference>
<dbReference type="Pfam" id="PF00501">
    <property type="entry name" value="AMP-binding"/>
    <property type="match status" value="1"/>
</dbReference>
<dbReference type="InterPro" id="IPR020845">
    <property type="entry name" value="AMP-binding_CS"/>
</dbReference>
<gene>
    <name evidence="5" type="ORF">ACFPH8_10020</name>
</gene>
<dbReference type="Pfam" id="PF23562">
    <property type="entry name" value="AMP-binding_C_3"/>
    <property type="match status" value="1"/>
</dbReference>
<comment type="caution">
    <text evidence="5">The sequence shown here is derived from an EMBL/GenBank/DDBJ whole genome shotgun (WGS) entry which is preliminary data.</text>
</comment>
<proteinExistence type="predicted"/>
<feature type="domain" description="AMP-dependent synthetase/ligase" evidence="4">
    <location>
        <begin position="14"/>
        <end position="417"/>
    </location>
</feature>
<dbReference type="Proteomes" id="UP001596162">
    <property type="component" value="Unassembled WGS sequence"/>
</dbReference>
<evidence type="ECO:0000313" key="6">
    <source>
        <dbReference type="Proteomes" id="UP001596162"/>
    </source>
</evidence>
<protein>
    <submittedName>
        <fullName evidence="5">AMP-dependent synthetase/ligase</fullName>
    </submittedName>
</protein>
<dbReference type="EMBL" id="JBHSLA010000003">
    <property type="protein sequence ID" value="MFC5195664.1"/>
    <property type="molecule type" value="Genomic_DNA"/>
</dbReference>
<name>A0ABW0C6Z8_9FLAO</name>
<dbReference type="PANTHER" id="PTHR43272">
    <property type="entry name" value="LONG-CHAIN-FATTY-ACID--COA LIGASE"/>
    <property type="match status" value="1"/>
</dbReference>
<accession>A0ABW0C6Z8</accession>
<organism evidence="5 6">
    <name type="scientific">Bizionia hallyeonensis</name>
    <dbReference type="NCBI Taxonomy" id="1123757"/>
    <lineage>
        <taxon>Bacteria</taxon>
        <taxon>Pseudomonadati</taxon>
        <taxon>Bacteroidota</taxon>
        <taxon>Flavobacteriia</taxon>
        <taxon>Flavobacteriales</taxon>
        <taxon>Flavobacteriaceae</taxon>
        <taxon>Bizionia</taxon>
    </lineage>
</organism>
<dbReference type="InterPro" id="IPR020459">
    <property type="entry name" value="AMP-binding"/>
</dbReference>